<evidence type="ECO:0000256" key="1">
    <source>
        <dbReference type="ARBA" id="ARBA00004123"/>
    </source>
</evidence>
<dbReference type="SMART" id="SM00398">
    <property type="entry name" value="HMG"/>
    <property type="match status" value="1"/>
</dbReference>
<feature type="non-terminal residue" evidence="7">
    <location>
        <position position="1"/>
    </location>
</feature>
<dbReference type="CDD" id="cd22005">
    <property type="entry name" value="HMG-box_AtHMGB1-like"/>
    <property type="match status" value="1"/>
</dbReference>
<dbReference type="OrthoDB" id="1919336at2759"/>
<dbReference type="SUPFAM" id="SSF47095">
    <property type="entry name" value="HMG-box"/>
    <property type="match status" value="1"/>
</dbReference>
<proteinExistence type="predicted"/>
<keyword evidence="3 4" id="KW-0539">Nucleus</keyword>
<name>A0A9E7G0Q3_9LILI</name>
<feature type="compositionally biased region" description="Basic and acidic residues" evidence="5">
    <location>
        <begin position="31"/>
        <end position="49"/>
    </location>
</feature>
<dbReference type="Gene3D" id="1.10.30.10">
    <property type="entry name" value="High mobility group box domain"/>
    <property type="match status" value="1"/>
</dbReference>
<dbReference type="GO" id="GO:0003677">
    <property type="term" value="F:DNA binding"/>
    <property type="evidence" value="ECO:0007669"/>
    <property type="project" value="UniProtKB-UniRule"/>
</dbReference>
<organism evidence="7 8">
    <name type="scientific">Musa troglodytarum</name>
    <name type="common">fe'i banana</name>
    <dbReference type="NCBI Taxonomy" id="320322"/>
    <lineage>
        <taxon>Eukaryota</taxon>
        <taxon>Viridiplantae</taxon>
        <taxon>Streptophyta</taxon>
        <taxon>Embryophyta</taxon>
        <taxon>Tracheophyta</taxon>
        <taxon>Spermatophyta</taxon>
        <taxon>Magnoliopsida</taxon>
        <taxon>Liliopsida</taxon>
        <taxon>Zingiberales</taxon>
        <taxon>Musaceae</taxon>
        <taxon>Musa</taxon>
    </lineage>
</organism>
<evidence type="ECO:0000313" key="8">
    <source>
        <dbReference type="Proteomes" id="UP001055439"/>
    </source>
</evidence>
<dbReference type="InterPro" id="IPR009071">
    <property type="entry name" value="HMG_box_dom"/>
</dbReference>
<dbReference type="InterPro" id="IPR036910">
    <property type="entry name" value="HMG_box_dom_sf"/>
</dbReference>
<keyword evidence="8" id="KW-1185">Reference proteome</keyword>
<dbReference type="Pfam" id="PF00505">
    <property type="entry name" value="HMG_box"/>
    <property type="match status" value="1"/>
</dbReference>
<feature type="compositionally biased region" description="Basic residues" evidence="5">
    <location>
        <begin position="136"/>
        <end position="147"/>
    </location>
</feature>
<comment type="subcellular location">
    <subcellularLocation>
        <location evidence="1">Nucleus</location>
    </subcellularLocation>
</comment>
<dbReference type="PRINTS" id="PR00886">
    <property type="entry name" value="HIGHMOBLTY12"/>
</dbReference>
<feature type="region of interest" description="Disordered" evidence="5">
    <location>
        <begin position="136"/>
        <end position="156"/>
    </location>
</feature>
<evidence type="ECO:0000256" key="5">
    <source>
        <dbReference type="SAM" id="MobiDB-lite"/>
    </source>
</evidence>
<dbReference type="PANTHER" id="PTHR46261">
    <property type="entry name" value="HIGH MOBILITY GROUP B PROTEIN 4-RELATED"/>
    <property type="match status" value="1"/>
</dbReference>
<evidence type="ECO:0000256" key="4">
    <source>
        <dbReference type="PROSITE-ProRule" id="PRU00267"/>
    </source>
</evidence>
<feature type="domain" description="HMG box" evidence="6">
    <location>
        <begin position="155"/>
        <end position="224"/>
    </location>
</feature>
<dbReference type="Proteomes" id="UP001055439">
    <property type="component" value="Chromosome 5"/>
</dbReference>
<evidence type="ECO:0000256" key="2">
    <source>
        <dbReference type="ARBA" id="ARBA00023125"/>
    </source>
</evidence>
<keyword evidence="2 4" id="KW-0238">DNA-binding</keyword>
<dbReference type="PROSITE" id="PS50118">
    <property type="entry name" value="HMG_BOX_2"/>
    <property type="match status" value="1"/>
</dbReference>
<dbReference type="AlphaFoldDB" id="A0A9E7G0Q3"/>
<protein>
    <submittedName>
        <fullName evidence="7">Hmg1 2-like protein</fullName>
    </submittedName>
</protein>
<feature type="DNA-binding region" description="HMG box" evidence="4">
    <location>
        <begin position="155"/>
        <end position="224"/>
    </location>
</feature>
<dbReference type="InterPro" id="IPR031061">
    <property type="entry name" value="HMGB_plant"/>
</dbReference>
<reference evidence="7" key="1">
    <citation type="submission" date="2022-05" db="EMBL/GenBank/DDBJ databases">
        <title>The Musa troglodytarum L. genome provides insights into the mechanism of non-climacteric behaviour and enrichment of carotenoids.</title>
        <authorList>
            <person name="Wang J."/>
        </authorList>
    </citation>
    <scope>NUCLEOTIDE SEQUENCE</scope>
    <source>
        <tissue evidence="7">Leaf</tissue>
    </source>
</reference>
<feature type="compositionally biased region" description="Acidic residues" evidence="5">
    <location>
        <begin position="253"/>
        <end position="268"/>
    </location>
</feature>
<feature type="region of interest" description="Disordered" evidence="5">
    <location>
        <begin position="222"/>
        <end position="268"/>
    </location>
</feature>
<feature type="region of interest" description="Disordered" evidence="5">
    <location>
        <begin position="1"/>
        <end position="49"/>
    </location>
</feature>
<gene>
    <name evidence="7" type="ORF">MUK42_21542</name>
</gene>
<evidence type="ECO:0000313" key="7">
    <source>
        <dbReference type="EMBL" id="URE04528.1"/>
    </source>
</evidence>
<dbReference type="GO" id="GO:0005634">
    <property type="term" value="C:nucleus"/>
    <property type="evidence" value="ECO:0007669"/>
    <property type="project" value="UniProtKB-SubCell"/>
</dbReference>
<evidence type="ECO:0000256" key="3">
    <source>
        <dbReference type="ARBA" id="ARBA00023242"/>
    </source>
</evidence>
<dbReference type="EMBL" id="CP097507">
    <property type="protein sequence ID" value="URE04528.1"/>
    <property type="molecule type" value="Genomic_DNA"/>
</dbReference>
<sequence>IREDILPRNRGQSWTARLQREAAAPTVGQGGEKHSVEDGRQCEAGRRQRGERLEADEIYKRRRSDRRSEAERSFCNVRVLRRGLEGSQIDRVPLQLRHERRQIEGRGVEQGRHQIPKRRALLGDFCRVAGKRKAAGKVDKKAKRGRKAAKDANKPKRPASAFFVFMEEFRKTFQEKHPENKKVSVVSKACGDKWKSMSESEKAPYVAKAAKRKAEYEKIIASYDKKQSESSGGNASAEEEVEEEGSDKSKSEVEDEEDGNEEEEEDEE</sequence>
<dbReference type="PANTHER" id="PTHR46261:SF35">
    <property type="entry name" value="HIGH MOBILITY GROUP B PROTEIN 4-RELATED"/>
    <property type="match status" value="1"/>
</dbReference>
<evidence type="ECO:0000259" key="6">
    <source>
        <dbReference type="PROSITE" id="PS50118"/>
    </source>
</evidence>
<accession>A0A9E7G0Q3</accession>